<feature type="transmembrane region" description="Helical" evidence="2">
    <location>
        <begin position="12"/>
        <end position="33"/>
    </location>
</feature>
<gene>
    <name evidence="4" type="ORF">AVDCRST_MAG63-1943</name>
</gene>
<keyword evidence="2" id="KW-0812">Transmembrane</keyword>
<feature type="domain" description="GGDEF" evidence="3">
    <location>
        <begin position="264"/>
        <end position="393"/>
    </location>
</feature>
<evidence type="ECO:0000256" key="2">
    <source>
        <dbReference type="SAM" id="Phobius"/>
    </source>
</evidence>
<dbReference type="Gene3D" id="3.30.70.270">
    <property type="match status" value="1"/>
</dbReference>
<dbReference type="GO" id="GO:0043709">
    <property type="term" value="P:cell adhesion involved in single-species biofilm formation"/>
    <property type="evidence" value="ECO:0007669"/>
    <property type="project" value="TreeGrafter"/>
</dbReference>
<accession>A0A6J4IEG9</accession>
<evidence type="ECO:0000313" key="4">
    <source>
        <dbReference type="EMBL" id="CAA9249600.1"/>
    </source>
</evidence>
<keyword evidence="2" id="KW-0472">Membrane</keyword>
<dbReference type="InterPro" id="IPR029787">
    <property type="entry name" value="Nucleotide_cyclase"/>
</dbReference>
<protein>
    <recommendedName>
        <fullName evidence="3">GGDEF domain-containing protein</fullName>
    </recommendedName>
</protein>
<dbReference type="EMBL" id="CADCTO010000236">
    <property type="protein sequence ID" value="CAA9249600.1"/>
    <property type="molecule type" value="Genomic_DNA"/>
</dbReference>
<reference evidence="4" key="1">
    <citation type="submission" date="2020-02" db="EMBL/GenBank/DDBJ databases">
        <authorList>
            <person name="Meier V. D."/>
        </authorList>
    </citation>
    <scope>NUCLEOTIDE SEQUENCE</scope>
    <source>
        <strain evidence="4">AVDCRST_MAG63</strain>
    </source>
</reference>
<sequence length="410" mass="45347">MAARRAGRRTAVTVPIGFFAGLLILAAVGVVSYRNTLHQDASSSRVEHTYRVREQLNALRTAMSDAETGQRGYIITGDETYLEPYWAAASYVHRGLASLRRLTADNRRQQRHLDALERVVRRKIALIDLAVRTQRAQGGAAAERLVRTRRGQKAMDEIRRLLSAMDAEEGRRLRSRESEAHESARQTRLVIVLGGVLAVVFAACALLVIERDSRARHRYEQQLREANERLKELATKDGLTGLNNHRTLQERLAQEWERAERYGSPLSFLLLDVDRFKDYNDTFGHPAGDEVLRTVASILTATVREADIPARYGGEEFAVILPDNGHHGAARAAERLCRAIESASCPGRGVTASIGVATRSGATGGTADLVTAADRALYRAKRQGRNRVAHDRECATLAEAEPVVEREAAA</sequence>
<dbReference type="GO" id="GO:0005886">
    <property type="term" value="C:plasma membrane"/>
    <property type="evidence" value="ECO:0007669"/>
    <property type="project" value="TreeGrafter"/>
</dbReference>
<dbReference type="Pfam" id="PF00990">
    <property type="entry name" value="GGDEF"/>
    <property type="match status" value="1"/>
</dbReference>
<dbReference type="InterPro" id="IPR050469">
    <property type="entry name" value="Diguanylate_Cyclase"/>
</dbReference>
<dbReference type="CDD" id="cd19410">
    <property type="entry name" value="HK9-like_sensor"/>
    <property type="match status" value="1"/>
</dbReference>
<dbReference type="GO" id="GO:1902201">
    <property type="term" value="P:negative regulation of bacterial-type flagellum-dependent cell motility"/>
    <property type="evidence" value="ECO:0007669"/>
    <property type="project" value="TreeGrafter"/>
</dbReference>
<dbReference type="InterPro" id="IPR043128">
    <property type="entry name" value="Rev_trsase/Diguanyl_cyclase"/>
</dbReference>
<dbReference type="CDD" id="cd01949">
    <property type="entry name" value="GGDEF"/>
    <property type="match status" value="1"/>
</dbReference>
<dbReference type="SMART" id="SM00267">
    <property type="entry name" value="GGDEF"/>
    <property type="match status" value="1"/>
</dbReference>
<keyword evidence="2" id="KW-1133">Transmembrane helix</keyword>
<dbReference type="PANTHER" id="PTHR45138">
    <property type="entry name" value="REGULATORY COMPONENTS OF SENSORY TRANSDUCTION SYSTEM"/>
    <property type="match status" value="1"/>
</dbReference>
<keyword evidence="1" id="KW-0175">Coiled coil</keyword>
<dbReference type="FunFam" id="3.30.70.270:FF:000001">
    <property type="entry name" value="Diguanylate cyclase domain protein"/>
    <property type="match status" value="1"/>
</dbReference>
<proteinExistence type="predicted"/>
<dbReference type="PANTHER" id="PTHR45138:SF9">
    <property type="entry name" value="DIGUANYLATE CYCLASE DGCM-RELATED"/>
    <property type="match status" value="1"/>
</dbReference>
<feature type="coiled-coil region" evidence="1">
    <location>
        <begin position="209"/>
        <end position="236"/>
    </location>
</feature>
<name>A0A6J4IEG9_9BACT</name>
<dbReference type="Pfam" id="PF05227">
    <property type="entry name" value="CHASE3"/>
    <property type="match status" value="1"/>
</dbReference>
<dbReference type="InterPro" id="IPR000160">
    <property type="entry name" value="GGDEF_dom"/>
</dbReference>
<dbReference type="SUPFAM" id="SSF55073">
    <property type="entry name" value="Nucleotide cyclase"/>
    <property type="match status" value="1"/>
</dbReference>
<dbReference type="GO" id="GO:0052621">
    <property type="term" value="F:diguanylate cyclase activity"/>
    <property type="evidence" value="ECO:0007669"/>
    <property type="project" value="TreeGrafter"/>
</dbReference>
<dbReference type="PROSITE" id="PS50887">
    <property type="entry name" value="GGDEF"/>
    <property type="match status" value="1"/>
</dbReference>
<evidence type="ECO:0000256" key="1">
    <source>
        <dbReference type="SAM" id="Coils"/>
    </source>
</evidence>
<dbReference type="NCBIfam" id="TIGR00254">
    <property type="entry name" value="GGDEF"/>
    <property type="match status" value="1"/>
</dbReference>
<organism evidence="4">
    <name type="scientific">uncultured Armatimonadetes bacterium</name>
    <dbReference type="NCBI Taxonomy" id="157466"/>
    <lineage>
        <taxon>Bacteria</taxon>
        <taxon>Bacillati</taxon>
        <taxon>Armatimonadota</taxon>
        <taxon>environmental samples</taxon>
    </lineage>
</organism>
<dbReference type="AlphaFoldDB" id="A0A6J4IEG9"/>
<feature type="transmembrane region" description="Helical" evidence="2">
    <location>
        <begin position="189"/>
        <end position="209"/>
    </location>
</feature>
<evidence type="ECO:0000259" key="3">
    <source>
        <dbReference type="PROSITE" id="PS50887"/>
    </source>
</evidence>
<dbReference type="InterPro" id="IPR007891">
    <property type="entry name" value="CHASE3"/>
</dbReference>